<evidence type="ECO:0008006" key="2">
    <source>
        <dbReference type="Google" id="ProtNLM"/>
    </source>
</evidence>
<dbReference type="EMBL" id="MLJW01000086">
    <property type="protein sequence ID" value="OIR01246.1"/>
    <property type="molecule type" value="Genomic_DNA"/>
</dbReference>
<sequence length="68" mass="7939">MKLSELRDIAKSHGIQPDNTFKTELIRTIQTKEGNFDCYGTAYSGICDQFDCRWREDCFEAARNQLQM</sequence>
<proteinExistence type="predicted"/>
<comment type="caution">
    <text evidence="1">The sequence shown here is derived from an EMBL/GenBank/DDBJ whole genome shotgun (WGS) entry which is preliminary data.</text>
</comment>
<reference evidence="1" key="1">
    <citation type="submission" date="2016-10" db="EMBL/GenBank/DDBJ databases">
        <title>Sequence of Gallionella enrichment culture.</title>
        <authorList>
            <person name="Poehlein A."/>
            <person name="Muehling M."/>
            <person name="Daniel R."/>
        </authorList>
    </citation>
    <scope>NUCLEOTIDE SEQUENCE</scope>
</reference>
<dbReference type="AlphaFoldDB" id="A0A1J5SMG4"/>
<accession>A0A1J5SMG4</accession>
<protein>
    <recommendedName>
        <fullName evidence="2">SAP domain-containing protein</fullName>
    </recommendedName>
</protein>
<name>A0A1J5SMG4_9ZZZZ</name>
<organism evidence="1">
    <name type="scientific">mine drainage metagenome</name>
    <dbReference type="NCBI Taxonomy" id="410659"/>
    <lineage>
        <taxon>unclassified sequences</taxon>
        <taxon>metagenomes</taxon>
        <taxon>ecological metagenomes</taxon>
    </lineage>
</organism>
<evidence type="ECO:0000313" key="1">
    <source>
        <dbReference type="EMBL" id="OIR01246.1"/>
    </source>
</evidence>
<gene>
    <name evidence="1" type="ORF">GALL_167180</name>
</gene>